<proteinExistence type="predicted"/>
<dbReference type="AlphaFoldDB" id="A0A176WUM6"/>
<feature type="compositionally biased region" description="Basic and acidic residues" evidence="1">
    <location>
        <begin position="105"/>
        <end position="122"/>
    </location>
</feature>
<protein>
    <submittedName>
        <fullName evidence="2">Uncharacterized protein</fullName>
    </submittedName>
</protein>
<comment type="caution">
    <text evidence="2">The sequence shown here is derived from an EMBL/GenBank/DDBJ whole genome shotgun (WGS) entry which is preliminary data.</text>
</comment>
<evidence type="ECO:0000313" key="2">
    <source>
        <dbReference type="EMBL" id="OAE36016.1"/>
    </source>
</evidence>
<reference evidence="2" key="1">
    <citation type="submission" date="2016-03" db="EMBL/GenBank/DDBJ databases">
        <title>Mechanisms controlling the formation of the plant cell surface in tip-growing cells are functionally conserved among land plants.</title>
        <authorList>
            <person name="Honkanen S."/>
            <person name="Jones V.A."/>
            <person name="Morieri G."/>
            <person name="Champion C."/>
            <person name="Hetherington A.J."/>
            <person name="Kelly S."/>
            <person name="Saint-Marcoux D."/>
            <person name="Proust H."/>
            <person name="Prescott H."/>
            <person name="Dolan L."/>
        </authorList>
    </citation>
    <scope>NUCLEOTIDE SEQUENCE [LARGE SCALE GENOMIC DNA]</scope>
    <source>
        <tissue evidence="2">Whole gametophyte</tissue>
    </source>
</reference>
<gene>
    <name evidence="2" type="ORF">AXG93_838s1020</name>
</gene>
<sequence length="234" mass="24822">MSIIHDGVGTSGVASGCIIKGISGAGTGCDPLSIASGSMSGDVSGVPSFSLIPEFFKRLRKNYKGVKTKKLRSLQEFERKTDESLWEAYTRHPRDRCFELHPELTSSVRDRGGDASRSRGGQDGRGAGAVGRTAGIATSATESDMDALIEQLKQRLVAMAGPGASTSTPYEGENFSYLASAAQVEASVVVTKGGARALEPRGTTLELDSQRDADGYLSDEIFTIFGYGVDRIWG</sequence>
<organism evidence="2 3">
    <name type="scientific">Marchantia polymorpha subsp. ruderalis</name>
    <dbReference type="NCBI Taxonomy" id="1480154"/>
    <lineage>
        <taxon>Eukaryota</taxon>
        <taxon>Viridiplantae</taxon>
        <taxon>Streptophyta</taxon>
        <taxon>Embryophyta</taxon>
        <taxon>Marchantiophyta</taxon>
        <taxon>Marchantiopsida</taxon>
        <taxon>Marchantiidae</taxon>
        <taxon>Marchantiales</taxon>
        <taxon>Marchantiaceae</taxon>
        <taxon>Marchantia</taxon>
    </lineage>
</organism>
<evidence type="ECO:0000313" key="3">
    <source>
        <dbReference type="Proteomes" id="UP000077202"/>
    </source>
</evidence>
<accession>A0A176WUM6</accession>
<dbReference type="EMBL" id="LVLJ01000006">
    <property type="protein sequence ID" value="OAE36016.1"/>
    <property type="molecule type" value="Genomic_DNA"/>
</dbReference>
<feature type="region of interest" description="Disordered" evidence="1">
    <location>
        <begin position="105"/>
        <end position="132"/>
    </location>
</feature>
<dbReference type="Proteomes" id="UP000077202">
    <property type="component" value="Unassembled WGS sequence"/>
</dbReference>
<evidence type="ECO:0000256" key="1">
    <source>
        <dbReference type="SAM" id="MobiDB-lite"/>
    </source>
</evidence>
<keyword evidence="3" id="KW-1185">Reference proteome</keyword>
<name>A0A176WUM6_MARPO</name>